<gene>
    <name evidence="12" type="ORF">DXD04_05620</name>
</gene>
<reference evidence="12 13" key="1">
    <citation type="submission" date="2018-08" db="EMBL/GenBank/DDBJ databases">
        <title>A genome reference for cultivated species of the human gut microbiota.</title>
        <authorList>
            <person name="Zou Y."/>
            <person name="Xue W."/>
            <person name="Luo G."/>
        </authorList>
    </citation>
    <scope>NUCLEOTIDE SEQUENCE [LARGE SCALE GENOMIC DNA]</scope>
    <source>
        <strain evidence="12 13">TF10-3AC</strain>
    </source>
</reference>
<organism evidence="12 13">
    <name type="scientific">Phocaeicola plebeius</name>
    <dbReference type="NCBI Taxonomy" id="310297"/>
    <lineage>
        <taxon>Bacteria</taxon>
        <taxon>Pseudomonadati</taxon>
        <taxon>Bacteroidota</taxon>
        <taxon>Bacteroidia</taxon>
        <taxon>Bacteroidales</taxon>
        <taxon>Bacteroidaceae</taxon>
        <taxon>Phocaeicola</taxon>
    </lineage>
</organism>
<dbReference type="GO" id="GO:0008170">
    <property type="term" value="F:N-methyltransferase activity"/>
    <property type="evidence" value="ECO:0007669"/>
    <property type="project" value="InterPro"/>
</dbReference>
<evidence type="ECO:0000256" key="1">
    <source>
        <dbReference type="ARBA" id="ARBA00006594"/>
    </source>
</evidence>
<dbReference type="GO" id="GO:0009007">
    <property type="term" value="F:site-specific DNA-methyltransferase (adenine-specific) activity"/>
    <property type="evidence" value="ECO:0007669"/>
    <property type="project" value="UniProtKB-EC"/>
</dbReference>
<protein>
    <recommendedName>
        <fullName evidence="3">site-specific DNA-methyltransferase (adenine-specific)</fullName>
        <ecNumber evidence="3">2.1.1.72</ecNumber>
    </recommendedName>
</protein>
<dbReference type="PANTHER" id="PTHR42933:SF1">
    <property type="entry name" value="SITE-SPECIFIC DNA-METHYLTRANSFERASE (ADENINE-SPECIFIC)"/>
    <property type="match status" value="1"/>
</dbReference>
<dbReference type="RefSeq" id="WP_117671609.1">
    <property type="nucleotide sequence ID" value="NZ_CABOGR010000008.1"/>
</dbReference>
<comment type="similarity">
    <text evidence="1">Belongs to the N(4)/N(6)-methyltransferase family.</text>
</comment>
<comment type="similarity">
    <text evidence="2">Belongs to the type-I restriction system S methylase family.</text>
</comment>
<feature type="domain" description="DNA methylase adenine-specific" evidence="11">
    <location>
        <begin position="363"/>
        <end position="592"/>
    </location>
</feature>
<dbReference type="InterPro" id="IPR000055">
    <property type="entry name" value="Restrct_endonuc_typeI_TRD"/>
</dbReference>
<dbReference type="EMBL" id="QSQT01000008">
    <property type="protein sequence ID" value="RGK56803.1"/>
    <property type="molecule type" value="Genomic_DNA"/>
</dbReference>
<evidence type="ECO:0000256" key="3">
    <source>
        <dbReference type="ARBA" id="ARBA00011900"/>
    </source>
</evidence>
<evidence type="ECO:0000313" key="12">
    <source>
        <dbReference type="EMBL" id="RGK56803.1"/>
    </source>
</evidence>
<evidence type="ECO:0000313" key="13">
    <source>
        <dbReference type="Proteomes" id="UP000260862"/>
    </source>
</evidence>
<keyword evidence="13" id="KW-1185">Reference proteome</keyword>
<keyword evidence="7" id="KW-0680">Restriction system</keyword>
<comment type="caution">
    <text evidence="12">The sequence shown here is derived from an EMBL/GenBank/DDBJ whole genome shotgun (WGS) entry which is preliminary data.</text>
</comment>
<dbReference type="InterPro" id="IPR029063">
    <property type="entry name" value="SAM-dependent_MTases_sf"/>
</dbReference>
<dbReference type="Proteomes" id="UP000260862">
    <property type="component" value="Unassembled WGS sequence"/>
</dbReference>
<dbReference type="GO" id="GO:0009307">
    <property type="term" value="P:DNA restriction-modification system"/>
    <property type="evidence" value="ECO:0007669"/>
    <property type="project" value="UniProtKB-KW"/>
</dbReference>
<proteinExistence type="inferred from homology"/>
<dbReference type="InterPro" id="IPR044946">
    <property type="entry name" value="Restrct_endonuc_typeI_TRD_sf"/>
</dbReference>
<feature type="domain" description="Type I restriction modification DNA specificity" evidence="10">
    <location>
        <begin position="713"/>
        <end position="869"/>
    </location>
</feature>
<name>A0A3E4N418_9BACT</name>
<keyword evidence="4 12" id="KW-0489">Methyltransferase</keyword>
<evidence type="ECO:0000256" key="6">
    <source>
        <dbReference type="ARBA" id="ARBA00022691"/>
    </source>
</evidence>
<keyword evidence="8" id="KW-0238">DNA-binding</keyword>
<dbReference type="SUPFAM" id="SSF53335">
    <property type="entry name" value="S-adenosyl-L-methionine-dependent methyltransferases"/>
    <property type="match status" value="1"/>
</dbReference>
<sequence>MATKNVRSIEEQVEDWCKAQLRSIKYYTKTESINSEIEEALRKAPSKSGGEGVNYPDIKCFLETSDMRRIPVMIEVKGRKGDLIKCDKNGDICNLNKDKEPHYGNIAKYAVNGAVHYAHAILNNTESYKEVVAIGVNGYDTSIGRIYEMGVYYVSKENLFVPKKVGEYTDLSFLLPEYVNGFIKDIDKLFLTDSEIELKKIELEDDIERRLKVINQKMHDEDYGQKIDVGQRVQLITGLVMAGLGVPGKVSPLSVSDLRGDQGEKNNDGQVIMNKISDYLSEKQLPRQKIEMIEEVLRVVFIHSKLQEPKDGESALHTIYADVRQNIIPFLTGELHNIDFTGRLFNVLNEWVDVPDGAKNDVVLTPRYITELMARLCGVNMDSYVWDFATGSAGFLISSMHQMIADAKQKISSPEELNRKITHIKMYQLLGIEKLADIYMLAVLNMILMKDGSSNIIHGDSLTEFEGNYEQGEYNGKPFPANVFLLNPPYSKSGKGFVFVHRALSMMHHGGMAAVLIMENAGSGNGLPYTREILKNNTLVASIHMSDIFCGKASVQTAIYVFKVGVPHDIHQVVKFIDFSNDGYTRQNRKKSSQSVNLRNTDHATERYDEVVRLIRYGRGAHDENLQYYQDCYVEDYITLDGNDWTYAQHRNVDVRPVAEDFQRVVKDYLAWQIGEIIRNDNVHEESLDTNYEDCTLTDDEAEALRRINEGKVKMKEVSIVDFFDVRNSHNILKSDIILGSGNTPYVTASEGNNSIVSYVSYDDEMKEEGNSIMIGGKTLVITYQPKDFFSNDSHNLVLRFNDENGRTENIQLFFVAALYKSLSHKYSWGNSISNKKIQTDTVLLPVTSSSTFDYTLMETYIRALKKNLIGCLLNKLHANGKMKK</sequence>
<dbReference type="PRINTS" id="PR00507">
    <property type="entry name" value="N12N6MTFRASE"/>
</dbReference>
<dbReference type="PANTHER" id="PTHR42933">
    <property type="entry name" value="SLR6095 PROTEIN"/>
    <property type="match status" value="1"/>
</dbReference>
<keyword evidence="5" id="KW-0808">Transferase</keyword>
<dbReference type="Gene3D" id="3.40.50.150">
    <property type="entry name" value="Vaccinia Virus protein VP39"/>
    <property type="match status" value="1"/>
</dbReference>
<dbReference type="Pfam" id="PF01420">
    <property type="entry name" value="Methylase_S"/>
    <property type="match status" value="1"/>
</dbReference>
<evidence type="ECO:0000256" key="5">
    <source>
        <dbReference type="ARBA" id="ARBA00022679"/>
    </source>
</evidence>
<comment type="catalytic activity">
    <reaction evidence="9">
        <text>a 2'-deoxyadenosine in DNA + S-adenosyl-L-methionine = an N(6)-methyl-2'-deoxyadenosine in DNA + S-adenosyl-L-homocysteine + H(+)</text>
        <dbReference type="Rhea" id="RHEA:15197"/>
        <dbReference type="Rhea" id="RHEA-COMP:12418"/>
        <dbReference type="Rhea" id="RHEA-COMP:12419"/>
        <dbReference type="ChEBI" id="CHEBI:15378"/>
        <dbReference type="ChEBI" id="CHEBI:57856"/>
        <dbReference type="ChEBI" id="CHEBI:59789"/>
        <dbReference type="ChEBI" id="CHEBI:90615"/>
        <dbReference type="ChEBI" id="CHEBI:90616"/>
        <dbReference type="EC" id="2.1.1.72"/>
    </reaction>
</comment>
<accession>A0A3E4N418</accession>
<keyword evidence="6" id="KW-0949">S-adenosyl-L-methionine</keyword>
<dbReference type="Pfam" id="PF02384">
    <property type="entry name" value="N6_Mtase"/>
    <property type="match status" value="1"/>
</dbReference>
<evidence type="ECO:0000256" key="4">
    <source>
        <dbReference type="ARBA" id="ARBA00022603"/>
    </source>
</evidence>
<dbReference type="InterPro" id="IPR003356">
    <property type="entry name" value="DNA_methylase_A-5"/>
</dbReference>
<evidence type="ECO:0000259" key="10">
    <source>
        <dbReference type="Pfam" id="PF01420"/>
    </source>
</evidence>
<evidence type="ECO:0000259" key="11">
    <source>
        <dbReference type="Pfam" id="PF02384"/>
    </source>
</evidence>
<dbReference type="GO" id="GO:0003677">
    <property type="term" value="F:DNA binding"/>
    <property type="evidence" value="ECO:0007669"/>
    <property type="project" value="UniProtKB-KW"/>
</dbReference>
<evidence type="ECO:0000256" key="7">
    <source>
        <dbReference type="ARBA" id="ARBA00022747"/>
    </source>
</evidence>
<dbReference type="AlphaFoldDB" id="A0A3E4N418"/>
<dbReference type="Gene3D" id="3.90.220.20">
    <property type="entry name" value="DNA methylase specificity domains"/>
    <property type="match status" value="1"/>
</dbReference>
<evidence type="ECO:0000256" key="8">
    <source>
        <dbReference type="ARBA" id="ARBA00023125"/>
    </source>
</evidence>
<dbReference type="InterPro" id="IPR051537">
    <property type="entry name" value="DNA_Adenine_Mtase"/>
</dbReference>
<dbReference type="EC" id="2.1.1.72" evidence="3"/>
<dbReference type="GO" id="GO:0032259">
    <property type="term" value="P:methylation"/>
    <property type="evidence" value="ECO:0007669"/>
    <property type="project" value="UniProtKB-KW"/>
</dbReference>
<evidence type="ECO:0000256" key="2">
    <source>
        <dbReference type="ARBA" id="ARBA00010923"/>
    </source>
</evidence>
<evidence type="ECO:0000256" key="9">
    <source>
        <dbReference type="ARBA" id="ARBA00047942"/>
    </source>
</evidence>